<keyword evidence="2" id="KW-1185">Reference proteome</keyword>
<sequence length="86" mass="9607">MCFSVCSIFHSSVQTLPSVTSAPSNLYVYVFKFILHKGQLTNMSNSLSLCLCSVGRSHSIQGIHMQTYEKCSHSKQILSLICFKVM</sequence>
<reference evidence="1" key="1">
    <citation type="thesis" date="2020" institute="ProQuest LLC" country="789 East Eisenhower Parkway, Ann Arbor, MI, USA">
        <title>Comparative Genomics and Chromosome Evolution.</title>
        <authorList>
            <person name="Mudd A.B."/>
        </authorList>
    </citation>
    <scope>NUCLEOTIDE SEQUENCE</scope>
    <source>
        <strain evidence="1">237g6f4</strain>
        <tissue evidence="1">Blood</tissue>
    </source>
</reference>
<dbReference type="EMBL" id="WNYA01000008">
    <property type="protein sequence ID" value="KAG8558600.1"/>
    <property type="molecule type" value="Genomic_DNA"/>
</dbReference>
<protein>
    <submittedName>
        <fullName evidence="1">Uncharacterized protein</fullName>
    </submittedName>
</protein>
<organism evidence="1 2">
    <name type="scientific">Engystomops pustulosus</name>
    <name type="common">Tungara frog</name>
    <name type="synonym">Physalaemus pustulosus</name>
    <dbReference type="NCBI Taxonomy" id="76066"/>
    <lineage>
        <taxon>Eukaryota</taxon>
        <taxon>Metazoa</taxon>
        <taxon>Chordata</taxon>
        <taxon>Craniata</taxon>
        <taxon>Vertebrata</taxon>
        <taxon>Euteleostomi</taxon>
        <taxon>Amphibia</taxon>
        <taxon>Batrachia</taxon>
        <taxon>Anura</taxon>
        <taxon>Neobatrachia</taxon>
        <taxon>Hyloidea</taxon>
        <taxon>Leptodactylidae</taxon>
        <taxon>Leiuperinae</taxon>
        <taxon>Engystomops</taxon>
    </lineage>
</organism>
<comment type="caution">
    <text evidence="1">The sequence shown here is derived from an EMBL/GenBank/DDBJ whole genome shotgun (WGS) entry which is preliminary data.</text>
</comment>
<dbReference type="AlphaFoldDB" id="A0AAV7AGV6"/>
<proteinExistence type="predicted"/>
<gene>
    <name evidence="1" type="ORF">GDO81_017057</name>
</gene>
<evidence type="ECO:0000313" key="1">
    <source>
        <dbReference type="EMBL" id="KAG8558600.1"/>
    </source>
</evidence>
<name>A0AAV7AGV6_ENGPU</name>
<accession>A0AAV7AGV6</accession>
<dbReference type="Proteomes" id="UP000824782">
    <property type="component" value="Unassembled WGS sequence"/>
</dbReference>
<evidence type="ECO:0000313" key="2">
    <source>
        <dbReference type="Proteomes" id="UP000824782"/>
    </source>
</evidence>